<keyword evidence="5" id="KW-0285">Flavoprotein</keyword>
<dbReference type="OrthoDB" id="429143at2759"/>
<name>A0A0F4YPU5_RASE3</name>
<dbReference type="InterPro" id="IPR006076">
    <property type="entry name" value="FAD-dep_OxRdtase"/>
</dbReference>
<evidence type="ECO:0000259" key="10">
    <source>
        <dbReference type="Pfam" id="PF01266"/>
    </source>
</evidence>
<evidence type="ECO:0000259" key="11">
    <source>
        <dbReference type="Pfam" id="PF10590"/>
    </source>
</evidence>
<dbReference type="GO" id="GO:0008615">
    <property type="term" value="P:pyridoxine biosynthetic process"/>
    <property type="evidence" value="ECO:0007669"/>
    <property type="project" value="InterPro"/>
</dbReference>
<evidence type="ECO:0000313" key="12">
    <source>
        <dbReference type="EMBL" id="KKA19871.1"/>
    </source>
</evidence>
<dbReference type="GeneID" id="25318446"/>
<proteinExistence type="predicted"/>
<dbReference type="PANTHER" id="PTHR10851">
    <property type="entry name" value="PYRIDOXINE-5-PHOSPHATE OXIDASE"/>
    <property type="match status" value="1"/>
</dbReference>
<evidence type="ECO:0000256" key="3">
    <source>
        <dbReference type="ARBA" id="ARBA00005037"/>
    </source>
</evidence>
<dbReference type="EMBL" id="LASV01000308">
    <property type="protein sequence ID" value="KKA19871.1"/>
    <property type="molecule type" value="Genomic_DNA"/>
</dbReference>
<dbReference type="SUPFAM" id="SSF50475">
    <property type="entry name" value="FMN-binding split barrel"/>
    <property type="match status" value="1"/>
</dbReference>
<feature type="coiled-coil region" evidence="8">
    <location>
        <begin position="786"/>
        <end position="813"/>
    </location>
</feature>
<dbReference type="GO" id="GO:0010181">
    <property type="term" value="F:FMN binding"/>
    <property type="evidence" value="ECO:0007669"/>
    <property type="project" value="InterPro"/>
</dbReference>
<keyword evidence="7" id="KW-0560">Oxidoreductase</keyword>
<evidence type="ECO:0000256" key="2">
    <source>
        <dbReference type="ARBA" id="ARBA00004738"/>
    </source>
</evidence>
<dbReference type="Pfam" id="PF01266">
    <property type="entry name" value="DAO"/>
    <property type="match status" value="1"/>
</dbReference>
<evidence type="ECO:0000313" key="13">
    <source>
        <dbReference type="Proteomes" id="UP000053958"/>
    </source>
</evidence>
<accession>A0A0F4YPU5</accession>
<feature type="domain" description="Pyridoxine 5'-phosphate oxidase dimerisation C-terminal" evidence="11">
    <location>
        <begin position="819"/>
        <end position="873"/>
    </location>
</feature>
<evidence type="ECO:0000256" key="9">
    <source>
        <dbReference type="SAM" id="MobiDB-lite"/>
    </source>
</evidence>
<dbReference type="PROSITE" id="PS01064">
    <property type="entry name" value="PYRIDOX_OXIDASE"/>
    <property type="match status" value="1"/>
</dbReference>
<dbReference type="Proteomes" id="UP000053958">
    <property type="component" value="Unassembled WGS sequence"/>
</dbReference>
<protein>
    <recommendedName>
        <fullName evidence="4">pyridoxal 5'-phosphate synthase</fullName>
        <ecNumber evidence="4">1.4.3.5</ecNumber>
    </recommendedName>
</protein>
<feature type="domain" description="FAD dependent oxidoreductase" evidence="10">
    <location>
        <begin position="40"/>
        <end position="403"/>
    </location>
</feature>
<dbReference type="Gene3D" id="3.30.9.10">
    <property type="entry name" value="D-Amino Acid Oxidase, subunit A, domain 2"/>
    <property type="match status" value="1"/>
</dbReference>
<evidence type="ECO:0000256" key="6">
    <source>
        <dbReference type="ARBA" id="ARBA00022643"/>
    </source>
</evidence>
<feature type="compositionally biased region" description="Polar residues" evidence="9">
    <location>
        <begin position="610"/>
        <end position="623"/>
    </location>
</feature>
<keyword evidence="6" id="KW-0288">FMN</keyword>
<dbReference type="Gene3D" id="2.30.110.10">
    <property type="entry name" value="Electron Transport, Fmn-binding Protein, Chain A"/>
    <property type="match status" value="1"/>
</dbReference>
<dbReference type="AlphaFoldDB" id="A0A0F4YPU5"/>
<dbReference type="Gene3D" id="3.50.50.60">
    <property type="entry name" value="FAD/NAD(P)-binding domain"/>
    <property type="match status" value="1"/>
</dbReference>
<dbReference type="RefSeq" id="XP_013326483.1">
    <property type="nucleotide sequence ID" value="XM_013471029.1"/>
</dbReference>
<dbReference type="InterPro" id="IPR019576">
    <property type="entry name" value="Pyridoxamine_oxidase_dimer_C"/>
</dbReference>
<evidence type="ECO:0000256" key="8">
    <source>
        <dbReference type="SAM" id="Coils"/>
    </source>
</evidence>
<sequence length="873" mass="96607">MATLDSKPFPVPNSTLSFWRTQPHDLDSHRSTEELPAECDIVIIGAGYAGASVAYYLLEDNPSPPSIVILEARQACSGATGRNVRLNDAGGHLKPSPYQVIINNAPKYGLEAAVELARFETAHIPAMKQLVEKENIDCDFHITRAVDVLLDESHCQKVKQGYDELVKAGVSTLLDVDFTACHVWPYKLVLHLLKIAVSRGVNLQTHTPVSEVSATPDASTGRWTVVTQSRGSIRAKKVVYATNAYTAALAPQYAGKIVPVRGICSRIVTPKDKPAPHLPNTYSLRWSAALYDYLIPRPDGSIIVGGARKDYLSDPKNWYNNFDDSQLIDSAKHYFDGYMQRHFRGWEDSGAYTDRVWTGVMGYCSDYLPHVGPIPGKPGQLIIAGFSGHGMPQILLSAKGIAKMILEDVPFEETGIPRLYRTTQERLDSTEEKILSTAGISTARANYLILSPNFNCFLRSGPTTAMSSAGLSAVLPDFTLWPICPCQQAPFLIELQPLPLSSFRSWSCALLPRLLTFFPLVILRIRFMPVRPSTLPLRFKLLPLNRTSLFSGGIYRRLIRLITMTADKQGPSSSSNHPKRLVFAPGDIQGPDAEGAKAATSRLAEEISRSDTSTPTSATQQELLSHPARAHQFVINPPLTISQLHPTNPLHQFHSWFKDPRLSPSSAPETCTLATASLPSGRVSARVVYLKELDERGWVVYSNWGSREGKGGQVFGRGANQLGPDGISAAAAQGLQDQPFDQGNKWAALTFFWPTVERQCSGRRSPGRCLYDGRARPQLGAKGTERADIEDGRAVLEQRVKEIEERFADKEEIPLPPFWGGVRIVPESVEFWQGRQSRLHDRFRYVRVETGGQSNAEAQEGESFKWRIERLSP</sequence>
<dbReference type="InterPro" id="IPR000659">
    <property type="entry name" value="Pyridox_Oxase"/>
</dbReference>
<dbReference type="InterPro" id="IPR012349">
    <property type="entry name" value="Split_barrel_FMN-bd"/>
</dbReference>
<feature type="region of interest" description="Disordered" evidence="9">
    <location>
        <begin position="567"/>
        <end position="623"/>
    </location>
</feature>
<evidence type="ECO:0000256" key="5">
    <source>
        <dbReference type="ARBA" id="ARBA00022630"/>
    </source>
</evidence>
<keyword evidence="8" id="KW-0175">Coiled coil</keyword>
<comment type="cofactor">
    <cofactor evidence="1">
        <name>FMN</name>
        <dbReference type="ChEBI" id="CHEBI:58210"/>
    </cofactor>
</comment>
<comment type="pathway">
    <text evidence="2">Cofactor metabolism; pyridoxal 5'-phosphate salvage; pyridoxal 5'-phosphate from pyridoxamine 5'-phosphate: step 1/1.</text>
</comment>
<dbReference type="Pfam" id="PF10590">
    <property type="entry name" value="PNP_phzG_C"/>
    <property type="match status" value="1"/>
</dbReference>
<organism evidence="12 13">
    <name type="scientific">Rasamsonia emersonii (strain ATCC 16479 / CBS 393.64 / IMI 116815)</name>
    <dbReference type="NCBI Taxonomy" id="1408163"/>
    <lineage>
        <taxon>Eukaryota</taxon>
        <taxon>Fungi</taxon>
        <taxon>Dikarya</taxon>
        <taxon>Ascomycota</taxon>
        <taxon>Pezizomycotina</taxon>
        <taxon>Eurotiomycetes</taxon>
        <taxon>Eurotiomycetidae</taxon>
        <taxon>Eurotiales</taxon>
        <taxon>Trichocomaceae</taxon>
        <taxon>Rasamsonia</taxon>
    </lineage>
</organism>
<evidence type="ECO:0000256" key="7">
    <source>
        <dbReference type="ARBA" id="ARBA00023002"/>
    </source>
</evidence>
<comment type="pathway">
    <text evidence="3">Cofactor metabolism; pyridoxal 5'-phosphate salvage; pyridoxal 5'-phosphate from pyridoxine 5'-phosphate: step 1/1.</text>
</comment>
<dbReference type="GO" id="GO:0004733">
    <property type="term" value="F:pyridoxamine phosphate oxidase activity"/>
    <property type="evidence" value="ECO:0007669"/>
    <property type="project" value="UniProtKB-EC"/>
</dbReference>
<comment type="caution">
    <text evidence="12">The sequence shown here is derived from an EMBL/GenBank/DDBJ whole genome shotgun (WGS) entry which is preliminary data.</text>
</comment>
<dbReference type="EC" id="1.4.3.5" evidence="4"/>
<dbReference type="SUPFAM" id="SSF51905">
    <property type="entry name" value="FAD/NAD(P)-binding domain"/>
    <property type="match status" value="1"/>
</dbReference>
<gene>
    <name evidence="12" type="ORF">T310_6134</name>
</gene>
<dbReference type="STRING" id="1408163.A0A0F4YPU5"/>
<reference evidence="12 13" key="1">
    <citation type="submission" date="2015-04" db="EMBL/GenBank/DDBJ databases">
        <authorList>
            <person name="Heijne W.H."/>
            <person name="Fedorova N.D."/>
            <person name="Nierman W.C."/>
            <person name="Vollebregt A.W."/>
            <person name="Zhao Z."/>
            <person name="Wu L."/>
            <person name="Kumar M."/>
            <person name="Stam H."/>
            <person name="van den Berg M.A."/>
            <person name="Pel H.J."/>
        </authorList>
    </citation>
    <scope>NUCLEOTIDE SEQUENCE [LARGE SCALE GENOMIC DNA]</scope>
    <source>
        <strain evidence="12 13">CBS 393.64</strain>
    </source>
</reference>
<dbReference type="InterPro" id="IPR036188">
    <property type="entry name" value="FAD/NAD-bd_sf"/>
</dbReference>
<dbReference type="PANTHER" id="PTHR10851:SF0">
    <property type="entry name" value="PYRIDOXINE-5'-PHOSPHATE OXIDASE"/>
    <property type="match status" value="1"/>
</dbReference>
<evidence type="ECO:0000256" key="4">
    <source>
        <dbReference type="ARBA" id="ARBA00012801"/>
    </source>
</evidence>
<dbReference type="InterPro" id="IPR019740">
    <property type="entry name" value="Pyridox_Oxase_CS"/>
</dbReference>
<keyword evidence="13" id="KW-1185">Reference proteome</keyword>
<evidence type="ECO:0000256" key="1">
    <source>
        <dbReference type="ARBA" id="ARBA00001917"/>
    </source>
</evidence>